<dbReference type="PANTHER" id="PTHR13799">
    <property type="entry name" value="NGG1 INTERACTING FACTOR 3"/>
    <property type="match status" value="1"/>
</dbReference>
<protein>
    <recommendedName>
        <fullName evidence="2">GTP cyclohydrolase 1 type 2 homolog</fullName>
    </recommendedName>
</protein>
<dbReference type="EMBL" id="JACOPF010000001">
    <property type="protein sequence ID" value="MBC5688051.1"/>
    <property type="molecule type" value="Genomic_DNA"/>
</dbReference>
<keyword evidence="3 4" id="KW-0479">Metal-binding</keyword>
<feature type="binding site" evidence="4">
    <location>
        <position position="65"/>
    </location>
    <ligand>
        <name>a divalent metal cation</name>
        <dbReference type="ChEBI" id="CHEBI:60240"/>
        <label>1</label>
    </ligand>
</feature>
<dbReference type="Proteomes" id="UP000652477">
    <property type="component" value="Unassembled WGS sequence"/>
</dbReference>
<accession>A0A923RP54</accession>
<feature type="binding site" evidence="4">
    <location>
        <position position="228"/>
    </location>
    <ligand>
        <name>a divalent metal cation</name>
        <dbReference type="ChEBI" id="CHEBI:60240"/>
        <label>1</label>
    </ligand>
</feature>
<keyword evidence="6" id="KW-1185">Reference proteome</keyword>
<evidence type="ECO:0000256" key="2">
    <source>
        <dbReference type="ARBA" id="ARBA00022112"/>
    </source>
</evidence>
<name>A0A923RP54_9FIRM</name>
<feature type="binding site" evidence="4">
    <location>
        <position position="224"/>
    </location>
    <ligand>
        <name>a divalent metal cation</name>
        <dbReference type="ChEBI" id="CHEBI:60240"/>
        <label>1</label>
    </ligand>
</feature>
<sequence length="260" mass="28862">MLCKEITKVIEAAYPREAALDFDNVGLLAGRNEKEVHRMYIALDATGDVIKQAEAAGADMLITHHPLIFSPLKSVTDTNFIGRRLVELIQSDIAYYAMHTNYDVLRMAYVAEKMLGLEKTEVLDTTIQIEGKEDGIGRIGELPYKMSLKECCGYVKHKLKLDSLKIFGDMQREVKRLAVSPGSGHSAVQAAVVKKADVLVTGDIGHHDGLDAVEQGLSVIDAGHYGTEYIFIDDMKRFLEKNFPDLEIMTAPIVHPFQVV</sequence>
<reference evidence="5" key="1">
    <citation type="submission" date="2020-08" db="EMBL/GenBank/DDBJ databases">
        <title>Genome public.</title>
        <authorList>
            <person name="Liu C."/>
            <person name="Sun Q."/>
        </authorList>
    </citation>
    <scope>NUCLEOTIDE SEQUENCE</scope>
    <source>
        <strain evidence="5">NSJ-55</strain>
    </source>
</reference>
<comment type="caution">
    <text evidence="5">The sequence shown here is derived from an EMBL/GenBank/DDBJ whole genome shotgun (WGS) entry which is preliminary data.</text>
</comment>
<dbReference type="AlphaFoldDB" id="A0A923RP54"/>
<dbReference type="InterPro" id="IPR036069">
    <property type="entry name" value="DUF34/NIF3_sf"/>
</dbReference>
<proteinExistence type="inferred from homology"/>
<dbReference type="Pfam" id="PF01784">
    <property type="entry name" value="DUF34_NIF3"/>
    <property type="match status" value="1"/>
</dbReference>
<dbReference type="RefSeq" id="WP_186874691.1">
    <property type="nucleotide sequence ID" value="NZ_JACOPF010000001.1"/>
</dbReference>
<dbReference type="PANTHER" id="PTHR13799:SF14">
    <property type="entry name" value="GTP CYCLOHYDROLASE 1 TYPE 2 HOMOLOG"/>
    <property type="match status" value="1"/>
</dbReference>
<evidence type="ECO:0000313" key="5">
    <source>
        <dbReference type="EMBL" id="MBC5688051.1"/>
    </source>
</evidence>
<evidence type="ECO:0000256" key="1">
    <source>
        <dbReference type="ARBA" id="ARBA00006964"/>
    </source>
</evidence>
<organism evidence="5 6">
    <name type="scientific">Mediterraneibacter hominis</name>
    <dbReference type="NCBI Taxonomy" id="2763054"/>
    <lineage>
        <taxon>Bacteria</taxon>
        <taxon>Bacillati</taxon>
        <taxon>Bacillota</taxon>
        <taxon>Clostridia</taxon>
        <taxon>Lachnospirales</taxon>
        <taxon>Lachnospiraceae</taxon>
        <taxon>Mediterraneibacter</taxon>
    </lineage>
</organism>
<comment type="similarity">
    <text evidence="1">Belongs to the GTP cyclohydrolase I type 2/NIF3 family.</text>
</comment>
<feature type="binding site" evidence="4">
    <location>
        <position position="64"/>
    </location>
    <ligand>
        <name>a divalent metal cation</name>
        <dbReference type="ChEBI" id="CHEBI:60240"/>
        <label>2</label>
    </ligand>
</feature>
<dbReference type="NCBIfam" id="TIGR00486">
    <property type="entry name" value="YbgI_SA1388"/>
    <property type="match status" value="1"/>
</dbReference>
<dbReference type="GO" id="GO:0046872">
    <property type="term" value="F:metal ion binding"/>
    <property type="evidence" value="ECO:0007669"/>
    <property type="project" value="UniProtKB-KW"/>
</dbReference>
<evidence type="ECO:0000256" key="4">
    <source>
        <dbReference type="PIRSR" id="PIRSR602678-1"/>
    </source>
</evidence>
<dbReference type="FunFam" id="3.40.1390.30:FF:000001">
    <property type="entry name" value="GTP cyclohydrolase 1 type 2"/>
    <property type="match status" value="1"/>
</dbReference>
<evidence type="ECO:0000256" key="3">
    <source>
        <dbReference type="ARBA" id="ARBA00022723"/>
    </source>
</evidence>
<dbReference type="Gene3D" id="3.40.1390.30">
    <property type="entry name" value="NIF3 (NGG1p interacting factor 3)-like"/>
    <property type="match status" value="2"/>
</dbReference>
<evidence type="ECO:0000313" key="6">
    <source>
        <dbReference type="Proteomes" id="UP000652477"/>
    </source>
</evidence>
<feature type="binding site" evidence="4">
    <location>
        <position position="103"/>
    </location>
    <ligand>
        <name>a divalent metal cation</name>
        <dbReference type="ChEBI" id="CHEBI:60240"/>
        <label>1</label>
    </ligand>
</feature>
<dbReference type="InterPro" id="IPR002678">
    <property type="entry name" value="DUF34/NIF3"/>
</dbReference>
<dbReference type="SUPFAM" id="SSF102705">
    <property type="entry name" value="NIF3 (NGG1p interacting factor 3)-like"/>
    <property type="match status" value="1"/>
</dbReference>
<gene>
    <name evidence="5" type="ORF">H8S37_03760</name>
</gene>
<dbReference type="GO" id="GO:0005737">
    <property type="term" value="C:cytoplasm"/>
    <property type="evidence" value="ECO:0007669"/>
    <property type="project" value="TreeGrafter"/>
</dbReference>